<proteinExistence type="predicted"/>
<organism evidence="1">
    <name type="scientific">Anguilla anguilla</name>
    <name type="common">European freshwater eel</name>
    <name type="synonym">Muraena anguilla</name>
    <dbReference type="NCBI Taxonomy" id="7936"/>
    <lineage>
        <taxon>Eukaryota</taxon>
        <taxon>Metazoa</taxon>
        <taxon>Chordata</taxon>
        <taxon>Craniata</taxon>
        <taxon>Vertebrata</taxon>
        <taxon>Euteleostomi</taxon>
        <taxon>Actinopterygii</taxon>
        <taxon>Neopterygii</taxon>
        <taxon>Teleostei</taxon>
        <taxon>Anguilliformes</taxon>
        <taxon>Anguillidae</taxon>
        <taxon>Anguilla</taxon>
    </lineage>
</organism>
<protein>
    <submittedName>
        <fullName evidence="1">Uncharacterized protein</fullName>
    </submittedName>
</protein>
<dbReference type="AlphaFoldDB" id="A0A0E9QBH9"/>
<dbReference type="EMBL" id="GBXM01095124">
    <property type="protein sequence ID" value="JAH13453.1"/>
    <property type="molecule type" value="Transcribed_RNA"/>
</dbReference>
<name>A0A0E9QBH9_ANGAN</name>
<reference evidence="1" key="2">
    <citation type="journal article" date="2015" name="Fish Shellfish Immunol.">
        <title>Early steps in the European eel (Anguilla anguilla)-Vibrio vulnificus interaction in the gills: Role of the RtxA13 toxin.</title>
        <authorList>
            <person name="Callol A."/>
            <person name="Pajuelo D."/>
            <person name="Ebbesson L."/>
            <person name="Teles M."/>
            <person name="MacKenzie S."/>
            <person name="Amaro C."/>
        </authorList>
    </citation>
    <scope>NUCLEOTIDE SEQUENCE</scope>
</reference>
<sequence length="32" mass="3380">MMAMSGSPSETCCSMAVRCLLSSCRRTLAAQP</sequence>
<reference evidence="1" key="1">
    <citation type="submission" date="2014-11" db="EMBL/GenBank/DDBJ databases">
        <authorList>
            <person name="Amaro Gonzalez C."/>
        </authorList>
    </citation>
    <scope>NUCLEOTIDE SEQUENCE</scope>
</reference>
<evidence type="ECO:0000313" key="1">
    <source>
        <dbReference type="EMBL" id="JAH13453.1"/>
    </source>
</evidence>
<accession>A0A0E9QBH9</accession>